<gene>
    <name evidence="3" type="ORF">XaplCFBP3122_18320</name>
</gene>
<evidence type="ECO:0008006" key="5">
    <source>
        <dbReference type="Google" id="ProtNLM"/>
    </source>
</evidence>
<dbReference type="InterPro" id="IPR052021">
    <property type="entry name" value="Type-I_RS_S_subunit"/>
</dbReference>
<reference evidence="3 4" key="1">
    <citation type="submission" date="2016-08" db="EMBL/GenBank/DDBJ databases">
        <title>Evolution of the type three secretion system and type three effector repertoires in Xanthomonas.</title>
        <authorList>
            <person name="Merda D."/>
            <person name="Briand M."/>
            <person name="Bosis E."/>
            <person name="Rousseau C."/>
            <person name="Portier P."/>
            <person name="Jacques M.-A."/>
            <person name="Fischer-Le Saux M."/>
        </authorList>
    </citation>
    <scope>NUCLEOTIDE SEQUENCE [LARGE SCALE GENOMIC DNA]</scope>
    <source>
        <strain evidence="3 4">CFBP 3122</strain>
    </source>
</reference>
<dbReference type="Proteomes" id="UP000238270">
    <property type="component" value="Unassembled WGS sequence"/>
</dbReference>
<dbReference type="PANTHER" id="PTHR30408:SF12">
    <property type="entry name" value="TYPE I RESTRICTION ENZYME MJAVIII SPECIFICITY SUBUNIT"/>
    <property type="match status" value="1"/>
</dbReference>
<evidence type="ECO:0000256" key="2">
    <source>
        <dbReference type="ARBA" id="ARBA00023125"/>
    </source>
</evidence>
<name>A0A2S6Z0D4_9XANT</name>
<proteinExistence type="predicted"/>
<evidence type="ECO:0000313" key="4">
    <source>
        <dbReference type="Proteomes" id="UP000238270"/>
    </source>
</evidence>
<dbReference type="PANTHER" id="PTHR30408">
    <property type="entry name" value="TYPE-1 RESTRICTION ENZYME ECOKI SPECIFICITY PROTEIN"/>
    <property type="match status" value="1"/>
</dbReference>
<dbReference type="EMBL" id="MIGV01000032">
    <property type="protein sequence ID" value="PPT74015.1"/>
    <property type="molecule type" value="Genomic_DNA"/>
</dbReference>
<dbReference type="CDD" id="cd16961">
    <property type="entry name" value="RMtype1_S_TRD-CR_like"/>
    <property type="match status" value="1"/>
</dbReference>
<dbReference type="Gene3D" id="3.90.220.20">
    <property type="entry name" value="DNA methylase specificity domains"/>
    <property type="match status" value="1"/>
</dbReference>
<dbReference type="InterPro" id="IPR044946">
    <property type="entry name" value="Restrct_endonuc_typeI_TRD_sf"/>
</dbReference>
<dbReference type="SUPFAM" id="SSF116734">
    <property type="entry name" value="DNA methylase specificity domain"/>
    <property type="match status" value="1"/>
</dbReference>
<accession>A0A2S6Z0D4</accession>
<organism evidence="3 4">
    <name type="scientific">Xanthomonas arboricola pv. populi</name>
    <dbReference type="NCBI Taxonomy" id="487823"/>
    <lineage>
        <taxon>Bacteria</taxon>
        <taxon>Pseudomonadati</taxon>
        <taxon>Pseudomonadota</taxon>
        <taxon>Gammaproteobacteria</taxon>
        <taxon>Lysobacterales</taxon>
        <taxon>Lysobacteraceae</taxon>
        <taxon>Xanthomonas</taxon>
    </lineage>
</organism>
<evidence type="ECO:0000313" key="3">
    <source>
        <dbReference type="EMBL" id="PPT74015.1"/>
    </source>
</evidence>
<keyword evidence="1" id="KW-0680">Restriction system</keyword>
<comment type="caution">
    <text evidence="3">The sequence shown here is derived from an EMBL/GenBank/DDBJ whole genome shotgun (WGS) entry which is preliminary data.</text>
</comment>
<protein>
    <recommendedName>
        <fullName evidence="5">Restriction endonuclease subunit S</fullName>
    </recommendedName>
</protein>
<dbReference type="GO" id="GO:0003677">
    <property type="term" value="F:DNA binding"/>
    <property type="evidence" value="ECO:0007669"/>
    <property type="project" value="UniProtKB-KW"/>
</dbReference>
<sequence length="198" mass="21788">MRSMLNHALNSNLAEQADIRMGHPFRGSIPEIPGGSVRVVQIRDVPRTGLSTYDTLATTEVASRKPPDWLLDQDIVFIARGTNTFAALAQSPPPRTLCSPHIYVIRVRAPKRLLPAFLAWQLNQAPAQRYLRQSAEGSNQLSIRRAVLGSTPVRLPPLQVQRAAIALEQAAQAERAALHALIDNRTTELAILAERLLA</sequence>
<dbReference type="AlphaFoldDB" id="A0A2S6Z0D4"/>
<dbReference type="GO" id="GO:0009307">
    <property type="term" value="P:DNA restriction-modification system"/>
    <property type="evidence" value="ECO:0007669"/>
    <property type="project" value="UniProtKB-KW"/>
</dbReference>
<keyword evidence="2" id="KW-0238">DNA-binding</keyword>
<evidence type="ECO:0000256" key="1">
    <source>
        <dbReference type="ARBA" id="ARBA00022747"/>
    </source>
</evidence>